<dbReference type="Pfam" id="PF04084">
    <property type="entry name" value="RecA-like_ORC2"/>
    <property type="match status" value="1"/>
</dbReference>
<reference evidence="5" key="1">
    <citation type="submission" date="2025-08" db="UniProtKB">
        <authorList>
            <consortium name="RefSeq"/>
        </authorList>
    </citation>
    <scope>IDENTIFICATION</scope>
</reference>
<keyword evidence="1" id="KW-0235">DNA replication</keyword>
<dbReference type="GeneID" id="34619262"/>
<dbReference type="GO" id="GO:0006260">
    <property type="term" value="P:DNA replication"/>
    <property type="evidence" value="ECO:0007669"/>
    <property type="project" value="UniProtKB-UniRule"/>
</dbReference>
<evidence type="ECO:0000313" key="5">
    <source>
        <dbReference type="RefSeq" id="XP_026192191.1"/>
    </source>
</evidence>
<keyword evidence="1" id="KW-0539">Nucleus</keyword>
<feature type="domain" description="Origin recognition complex subunit 2 RecA-like" evidence="3">
    <location>
        <begin position="166"/>
        <end position="338"/>
    </location>
</feature>
<dbReference type="PANTHER" id="PTHR14052:SF0">
    <property type="entry name" value="ORIGIN RECOGNITION COMPLEX SUBUNIT 2"/>
    <property type="match status" value="1"/>
</dbReference>
<dbReference type="GO" id="GO:0005664">
    <property type="term" value="C:nuclear origin of replication recognition complex"/>
    <property type="evidence" value="ECO:0007669"/>
    <property type="project" value="UniProtKB-UniRule"/>
</dbReference>
<evidence type="ECO:0000256" key="1">
    <source>
        <dbReference type="RuleBase" id="RU368084"/>
    </source>
</evidence>
<comment type="subcellular location">
    <subcellularLocation>
        <location evidence="1">Nucleus</location>
    </subcellularLocation>
</comment>
<keyword evidence="4" id="KW-1185">Reference proteome</keyword>
<dbReference type="Proteomes" id="UP000515125">
    <property type="component" value="Unplaced"/>
</dbReference>
<dbReference type="PANTHER" id="PTHR14052">
    <property type="entry name" value="ORIGIN RECOGNITION COMPLEX SUBUNIT 2"/>
    <property type="match status" value="1"/>
</dbReference>
<dbReference type="RefSeq" id="XP_026192191.1">
    <property type="nucleotide sequence ID" value="XM_026336406.1"/>
</dbReference>
<comment type="function">
    <text evidence="1">Component of the origin recognition complex (ORC) that binds origins of replication. DNA-binding is ATP-dependent. ORC is required to assemble the pre-replication complex necessary to initiate DNA replication.</text>
</comment>
<evidence type="ECO:0000259" key="3">
    <source>
        <dbReference type="Pfam" id="PF04084"/>
    </source>
</evidence>
<feature type="region of interest" description="Disordered" evidence="2">
    <location>
        <begin position="73"/>
        <end position="135"/>
    </location>
</feature>
<proteinExistence type="inferred from homology"/>
<evidence type="ECO:0000256" key="2">
    <source>
        <dbReference type="SAM" id="MobiDB-lite"/>
    </source>
</evidence>
<comment type="subunit">
    <text evidence="1">Component of the origin recognition complex (ORC).</text>
</comment>
<organism evidence="4 5">
    <name type="scientific">Cyclospora cayetanensis</name>
    <dbReference type="NCBI Taxonomy" id="88456"/>
    <lineage>
        <taxon>Eukaryota</taxon>
        <taxon>Sar</taxon>
        <taxon>Alveolata</taxon>
        <taxon>Apicomplexa</taxon>
        <taxon>Conoidasida</taxon>
        <taxon>Coccidia</taxon>
        <taxon>Eucoccidiorida</taxon>
        <taxon>Eimeriorina</taxon>
        <taxon>Eimeriidae</taxon>
        <taxon>Cyclospora</taxon>
    </lineage>
</organism>
<dbReference type="InterPro" id="IPR056772">
    <property type="entry name" value="RecA-like_ORC2"/>
</dbReference>
<evidence type="ECO:0000313" key="4">
    <source>
        <dbReference type="Proteomes" id="UP000515125"/>
    </source>
</evidence>
<accession>A0A6P6RWD1</accession>
<dbReference type="InterPro" id="IPR007220">
    <property type="entry name" value="ORC2"/>
</dbReference>
<name>A0A6P6RWD1_9EIME</name>
<gene>
    <name evidence="5" type="primary">LOC34619262</name>
</gene>
<dbReference type="GO" id="GO:0003688">
    <property type="term" value="F:DNA replication origin binding"/>
    <property type="evidence" value="ECO:0007669"/>
    <property type="project" value="UniProtKB-UniRule"/>
</dbReference>
<dbReference type="AlphaFoldDB" id="A0A6P6RWD1"/>
<dbReference type="OrthoDB" id="346673at2759"/>
<sequence length="461" mass="50456">MHVHIVRLVWDVLRWVLRGPDGSVAAEASTSVQEEANPLLLAAYDLLTSTSGSTSGGSESLPKSLLEFMSSLEQRKTRPAQPVGGGGTSGGRSKRLQTRGGREATGHPQATPESSSADSARIENDGERQGVPGDEELHPIRQLQESVLSLPEQNRTTKERLMREQLRLLAIRWKCLLLSGWNILVAGCGSKGRLMRNFSRMMLTDGFCCILNVYQREFKLHQALLATCQVVRYHLRTHNKYSAAAAATIPDTQAAAIGGASASCERLVKELKALLKQSAHPLYLVVLGLDSSTLTDSRRHLAALAACDEVRLICTADHIQHALLLDAAELRDFRFVFETAHTRRDYRRRHGSGMGGSSVNFEVVLRGLTTNHKRLLRGIAELQLAQIERNESPIVSLADLGTETSGVSLFPSRLKLKELLVEVTSHGAAVHAKKNGQEAVAIRANKVQLQELLELLDKAGL</sequence>
<protein>
    <recommendedName>
        <fullName evidence="1">Origin recognition complex subunit 2</fullName>
    </recommendedName>
</protein>
<comment type="similarity">
    <text evidence="1">Belongs to the ORC2 family.</text>
</comment>